<feature type="transmembrane region" description="Helical" evidence="1">
    <location>
        <begin position="88"/>
        <end position="105"/>
    </location>
</feature>
<evidence type="ECO:0000313" key="4">
    <source>
        <dbReference type="Proteomes" id="UP000182510"/>
    </source>
</evidence>
<feature type="transmembrane region" description="Helical" evidence="1">
    <location>
        <begin position="49"/>
        <end position="68"/>
    </location>
</feature>
<keyword evidence="1" id="KW-0472">Membrane</keyword>
<dbReference type="Proteomes" id="UP000182510">
    <property type="component" value="Chromosome"/>
</dbReference>
<keyword evidence="4" id="KW-1185">Reference proteome</keyword>
<feature type="transmembrane region" description="Helical" evidence="1">
    <location>
        <begin position="117"/>
        <end position="135"/>
    </location>
</feature>
<proteinExistence type="predicted"/>
<dbReference type="OrthoDB" id="5298381at2"/>
<keyword evidence="1" id="KW-1133">Transmembrane helix</keyword>
<name>A0A1L3J3V2_9FLAO</name>
<dbReference type="EMBL" id="CP018153">
    <property type="protein sequence ID" value="APG59815.1"/>
    <property type="molecule type" value="Genomic_DNA"/>
</dbReference>
<dbReference type="InterPro" id="IPR019251">
    <property type="entry name" value="DUF2231_TM"/>
</dbReference>
<dbReference type="Pfam" id="PF09990">
    <property type="entry name" value="DUF2231"/>
    <property type="match status" value="1"/>
</dbReference>
<evidence type="ECO:0000256" key="1">
    <source>
        <dbReference type="SAM" id="Phobius"/>
    </source>
</evidence>
<dbReference type="STRING" id="1913577.LPB144_05015"/>
<protein>
    <recommendedName>
        <fullName evidence="2">DUF2231 domain-containing protein</fullName>
    </recommendedName>
</protein>
<feature type="domain" description="DUF2231" evidence="2">
    <location>
        <begin position="13"/>
        <end position="150"/>
    </location>
</feature>
<sequence length="162" mass="17940">MNEIPEFWRTEVFHPLSVHFPIVLLLMASLFKLIGLWSSKITWTHGGRVLLVLGVIGIWISVYTGDLADGIVSRELCDPTVLKDHENFAYIASWIFTGALLIELLKDYIHSLKKKITNILIVLALLAGSGVLAYVGHLGASLVYQQAAGVYIPAEDCSEFND</sequence>
<dbReference type="AlphaFoldDB" id="A0A1L3J3V2"/>
<gene>
    <name evidence="3" type="ORF">LPB144_05015</name>
</gene>
<evidence type="ECO:0000313" key="3">
    <source>
        <dbReference type="EMBL" id="APG59815.1"/>
    </source>
</evidence>
<accession>A0A1L3J3V2</accession>
<dbReference type="KEGG" id="grl:LPB144_05015"/>
<dbReference type="RefSeq" id="WP_072552467.1">
    <property type="nucleotide sequence ID" value="NZ_CP018153.1"/>
</dbReference>
<evidence type="ECO:0000259" key="2">
    <source>
        <dbReference type="Pfam" id="PF09990"/>
    </source>
</evidence>
<organism evidence="3 4">
    <name type="scientific">Christiangramia salexigens</name>
    <dbReference type="NCBI Taxonomy" id="1913577"/>
    <lineage>
        <taxon>Bacteria</taxon>
        <taxon>Pseudomonadati</taxon>
        <taxon>Bacteroidota</taxon>
        <taxon>Flavobacteriia</taxon>
        <taxon>Flavobacteriales</taxon>
        <taxon>Flavobacteriaceae</taxon>
        <taxon>Christiangramia</taxon>
    </lineage>
</organism>
<keyword evidence="1" id="KW-0812">Transmembrane</keyword>
<reference evidence="3 4" key="1">
    <citation type="submission" date="2016-11" db="EMBL/GenBank/DDBJ databases">
        <title>Gramella sp. LPB0144 isolated from marine environment.</title>
        <authorList>
            <person name="Kim E."/>
            <person name="Yi H."/>
        </authorList>
    </citation>
    <scope>NUCLEOTIDE SEQUENCE [LARGE SCALE GENOMIC DNA]</scope>
    <source>
        <strain evidence="3 4">LPB0144</strain>
    </source>
</reference>
<feature type="transmembrane region" description="Helical" evidence="1">
    <location>
        <begin position="20"/>
        <end position="37"/>
    </location>
</feature>